<keyword evidence="2" id="KW-0411">Iron-sulfur</keyword>
<sequence>MSNNSVKQESAEKVAMVGTPCQITASTLMNEYSDYTGKHNVDLKIGLFCMENFSYNYLKELLKEYEIDLKDVKECRIEKGFMWFYLAENQVFKISLDEAKRCIRKSCEICMDFTSEKSDISVGSVGSPEGWSTIIIRSEKGRNLVDNAEKKGYIKTKPVTDKGLKLMERLAFEKKSENLSEIKKRENVSRPVLYWRVMPSENYLDEVSDSQFIDLKGDVIDIGGCVLCGACLLACPEDIVKIKDRKPEISGECPPGCNACYVACPRTYVPENISSRGEKSPFGDYIKIISAKASIIHGQDGGVVTALLSYALADKVVDEALVVDKNIEEPWKPEAKLTRNVEDVVKAAGTKYSACPIFKAMKKIE</sequence>
<evidence type="ECO:0000313" key="5">
    <source>
        <dbReference type="Proteomes" id="UP000681041"/>
    </source>
</evidence>
<evidence type="ECO:0000256" key="2">
    <source>
        <dbReference type="ARBA" id="ARBA00023014"/>
    </source>
</evidence>
<dbReference type="InterPro" id="IPR045220">
    <property type="entry name" value="FRHB/FDHB/HCAR-like"/>
</dbReference>
<protein>
    <submittedName>
        <fullName evidence="4">Coenzyme F420 hydrogenase/dehydrogenase, beta subunit C-terminal domain</fullName>
    </submittedName>
</protein>
<gene>
    <name evidence="4" type="ORF">HYG87_10100</name>
</gene>
<dbReference type="Pfam" id="PF04422">
    <property type="entry name" value="FrhB_FdhB_N"/>
    <property type="match status" value="1"/>
</dbReference>
<dbReference type="KEGG" id="meme:HYG87_10100"/>
<dbReference type="PROSITE" id="PS00198">
    <property type="entry name" value="4FE4S_FER_1"/>
    <property type="match status" value="1"/>
</dbReference>
<dbReference type="Proteomes" id="UP000681041">
    <property type="component" value="Chromosome"/>
</dbReference>
<keyword evidence="2" id="KW-0479">Metal-binding</keyword>
<reference evidence="4" key="1">
    <citation type="submission" date="2020-07" db="EMBL/GenBank/DDBJ databases">
        <title>Methanobacterium. sp. MethCan genome.</title>
        <authorList>
            <person name="Postec A."/>
            <person name="Quemeneur M."/>
        </authorList>
    </citation>
    <scope>NUCLEOTIDE SEQUENCE</scope>
    <source>
        <strain evidence="4">MethCAN</strain>
    </source>
</reference>
<keyword evidence="1" id="KW-0408">Iron</keyword>
<name>A0A8T8KBA5_9EURY</name>
<dbReference type="SUPFAM" id="SSF54862">
    <property type="entry name" value="4Fe-4S ferredoxins"/>
    <property type="match status" value="1"/>
</dbReference>
<dbReference type="PROSITE" id="PS51379">
    <property type="entry name" value="4FE4S_FER_2"/>
    <property type="match status" value="1"/>
</dbReference>
<dbReference type="InterPro" id="IPR017896">
    <property type="entry name" value="4Fe4S_Fe-S-bd"/>
</dbReference>
<dbReference type="PANTHER" id="PTHR31332">
    <property type="entry name" value="7-HYDROXYMETHYL CHLOROPHYLL A REDUCTASE, CHLOROPLASTIC"/>
    <property type="match status" value="1"/>
</dbReference>
<dbReference type="InterPro" id="IPR007525">
    <property type="entry name" value="FrhB_FdhB_C"/>
</dbReference>
<evidence type="ECO:0000259" key="3">
    <source>
        <dbReference type="PROSITE" id="PS51379"/>
    </source>
</evidence>
<dbReference type="OrthoDB" id="15347at2157"/>
<dbReference type="GeneID" id="64821119"/>
<evidence type="ECO:0000313" key="4">
    <source>
        <dbReference type="EMBL" id="QUH24080.1"/>
    </source>
</evidence>
<dbReference type="EMBL" id="CP058560">
    <property type="protein sequence ID" value="QUH24080.1"/>
    <property type="molecule type" value="Genomic_DNA"/>
</dbReference>
<accession>A0A8T8KBA5</accession>
<proteinExistence type="predicted"/>
<keyword evidence="5" id="KW-1185">Reference proteome</keyword>
<dbReference type="PANTHER" id="PTHR31332:SF0">
    <property type="entry name" value="7-HYDROXYMETHYL CHLOROPHYLL A REDUCTASE, CHLOROPLASTIC"/>
    <property type="match status" value="1"/>
</dbReference>
<evidence type="ECO:0000256" key="1">
    <source>
        <dbReference type="ARBA" id="ARBA00023004"/>
    </source>
</evidence>
<dbReference type="InterPro" id="IPR017900">
    <property type="entry name" value="4Fe4S_Fe_S_CS"/>
</dbReference>
<dbReference type="Pfam" id="PF04432">
    <property type="entry name" value="FrhB_FdhB_C"/>
    <property type="match status" value="1"/>
</dbReference>
<feature type="domain" description="4Fe-4S ferredoxin-type" evidence="3">
    <location>
        <begin position="216"/>
        <end position="245"/>
    </location>
</feature>
<dbReference type="Gene3D" id="3.30.70.20">
    <property type="match status" value="1"/>
</dbReference>
<dbReference type="GO" id="GO:0052592">
    <property type="term" value="F:oxidoreductase activity, acting on CH or CH2 groups, with an iron-sulfur protein as acceptor"/>
    <property type="evidence" value="ECO:0007669"/>
    <property type="project" value="TreeGrafter"/>
</dbReference>
<dbReference type="InterPro" id="IPR007516">
    <property type="entry name" value="Co_F420_Hydgase/DH_bsu_N"/>
</dbReference>
<dbReference type="RefSeq" id="WP_211533037.1">
    <property type="nucleotide sequence ID" value="NZ_CP058560.1"/>
</dbReference>
<organism evidence="4 5">
    <name type="scientific">Methanobacterium alkalithermotolerans</name>
    <dbReference type="NCBI Taxonomy" id="2731220"/>
    <lineage>
        <taxon>Archaea</taxon>
        <taxon>Methanobacteriati</taxon>
        <taxon>Methanobacteriota</taxon>
        <taxon>Methanomada group</taxon>
        <taxon>Methanobacteria</taxon>
        <taxon>Methanobacteriales</taxon>
        <taxon>Methanobacteriaceae</taxon>
        <taxon>Methanobacterium</taxon>
    </lineage>
</organism>
<dbReference type="GO" id="GO:0051536">
    <property type="term" value="F:iron-sulfur cluster binding"/>
    <property type="evidence" value="ECO:0007669"/>
    <property type="project" value="UniProtKB-KW"/>
</dbReference>
<dbReference type="AlphaFoldDB" id="A0A8T8KBA5"/>